<protein>
    <submittedName>
        <fullName evidence="1">Type 1 pili tip component</fullName>
    </submittedName>
</protein>
<evidence type="ECO:0000313" key="1">
    <source>
        <dbReference type="EMBL" id="MDT0616986.1"/>
    </source>
</evidence>
<organism evidence="1 2">
    <name type="scientific">Spectribacter acetivorans</name>
    <dbReference type="NCBI Taxonomy" id="3075603"/>
    <lineage>
        <taxon>Bacteria</taxon>
        <taxon>Pseudomonadati</taxon>
        <taxon>Pseudomonadota</taxon>
        <taxon>Gammaproteobacteria</taxon>
        <taxon>Salinisphaerales</taxon>
        <taxon>Salinisphaeraceae</taxon>
        <taxon>Spectribacter</taxon>
    </lineage>
</organism>
<name>A0ABU3B3F1_9GAMM</name>
<dbReference type="EMBL" id="JAVRHY010000001">
    <property type="protein sequence ID" value="MDT0616986.1"/>
    <property type="molecule type" value="Genomic_DNA"/>
</dbReference>
<comment type="caution">
    <text evidence="1">The sequence shown here is derived from an EMBL/GenBank/DDBJ whole genome shotgun (WGS) entry which is preliminary data.</text>
</comment>
<gene>
    <name evidence="1" type="ORF">RM531_00720</name>
</gene>
<keyword evidence="2" id="KW-1185">Reference proteome</keyword>
<dbReference type="Proteomes" id="UP001259982">
    <property type="component" value="Unassembled WGS sequence"/>
</dbReference>
<evidence type="ECO:0000313" key="2">
    <source>
        <dbReference type="Proteomes" id="UP001259982"/>
    </source>
</evidence>
<sequence>MKVTELIEHWRAGDGEPRAAREYRLRLPVYDAAKVAALTELFPGLTEERILTDLLSAALDDLSASFAYVEGDDVVARDEEGDPIYADAGLTPRFHEAARRHADALKRETEGSS</sequence>
<dbReference type="RefSeq" id="WP_311656534.1">
    <property type="nucleotide sequence ID" value="NZ_JAVRHY010000001.1"/>
</dbReference>
<accession>A0ABU3B3F1</accession>
<reference evidence="1 2" key="1">
    <citation type="submission" date="2023-09" db="EMBL/GenBank/DDBJ databases">
        <authorList>
            <person name="Rey-Velasco X."/>
        </authorList>
    </citation>
    <scope>NUCLEOTIDE SEQUENCE [LARGE SCALE GENOMIC DNA]</scope>
    <source>
        <strain evidence="1 2">P385</strain>
    </source>
</reference>
<proteinExistence type="predicted"/>